<proteinExistence type="predicted"/>
<reference evidence="1" key="2">
    <citation type="journal article" date="2019" name="IMA Fungus">
        <title>Genome sequencing and comparison of five Tilletia species to identify candidate genes for the detection of regulated species infecting wheat.</title>
        <authorList>
            <person name="Nguyen H.D.T."/>
            <person name="Sultana T."/>
            <person name="Kesanakurti P."/>
            <person name="Hambleton S."/>
        </authorList>
    </citation>
    <scope>NUCLEOTIDE SEQUENCE</scope>
    <source>
        <strain evidence="1">DAOMC 236426</strain>
    </source>
</reference>
<evidence type="ECO:0000313" key="1">
    <source>
        <dbReference type="EMBL" id="KAE8252199.1"/>
    </source>
</evidence>
<evidence type="ECO:0008006" key="3">
    <source>
        <dbReference type="Google" id="ProtNLM"/>
    </source>
</evidence>
<evidence type="ECO:0000313" key="2">
    <source>
        <dbReference type="Proteomes" id="UP000077684"/>
    </source>
</evidence>
<accession>A0A8X7MXT6</accession>
<dbReference type="InterPro" id="IPR046342">
    <property type="entry name" value="CBS_dom_sf"/>
</dbReference>
<gene>
    <name evidence="1" type="ORF">A4X06_0g2359</name>
</gene>
<dbReference type="EMBL" id="LWDE02000180">
    <property type="protein sequence ID" value="KAE8252199.1"/>
    <property type="molecule type" value="Genomic_DNA"/>
</dbReference>
<dbReference type="Proteomes" id="UP000077684">
    <property type="component" value="Unassembled WGS sequence"/>
</dbReference>
<dbReference type="SUPFAM" id="SSF54631">
    <property type="entry name" value="CBS-domain pair"/>
    <property type="match status" value="1"/>
</dbReference>
<keyword evidence="2" id="KW-1185">Reference proteome</keyword>
<reference evidence="1" key="1">
    <citation type="submission" date="2016-04" db="EMBL/GenBank/DDBJ databases">
        <authorList>
            <person name="Nguyen H.D."/>
            <person name="Samba Siva P."/>
            <person name="Cullis J."/>
            <person name="Levesque C.A."/>
            <person name="Hambleton S."/>
        </authorList>
    </citation>
    <scope>NUCLEOTIDE SEQUENCE</scope>
    <source>
        <strain evidence="1">DAOMC 236426</strain>
    </source>
</reference>
<sequence>MGTRMGVGGAPDLSMPVGSMGRRGNSFLYIPDLDPQDLSPSLSSNISLSLSALQPSRLRRTLRSRYVVKLSFNPGPLMLTDCYLPSQLVRQYFTRLGVRYIVVVDERGLYSGIIFKKRCLEFLEDCERIKLATSHERLSIGCQERFSLGSRETHDNPSSDAWS</sequence>
<comment type="caution">
    <text evidence="1">The sequence shown here is derived from an EMBL/GenBank/DDBJ whole genome shotgun (WGS) entry which is preliminary data.</text>
</comment>
<protein>
    <recommendedName>
        <fullName evidence="3">CBS domain-containing protein</fullName>
    </recommendedName>
</protein>
<name>A0A8X7MXT6_9BASI</name>
<dbReference type="AlphaFoldDB" id="A0A8X7MXT6"/>
<organism evidence="1 2">
    <name type="scientific">Tilletia controversa</name>
    <name type="common">dwarf bunt fungus</name>
    <dbReference type="NCBI Taxonomy" id="13291"/>
    <lineage>
        <taxon>Eukaryota</taxon>
        <taxon>Fungi</taxon>
        <taxon>Dikarya</taxon>
        <taxon>Basidiomycota</taxon>
        <taxon>Ustilaginomycotina</taxon>
        <taxon>Exobasidiomycetes</taxon>
        <taxon>Tilletiales</taxon>
        <taxon>Tilletiaceae</taxon>
        <taxon>Tilletia</taxon>
    </lineage>
</organism>